<reference evidence="3 4" key="1">
    <citation type="submission" date="2014-06" db="EMBL/GenBank/DDBJ databases">
        <title>Evolutionary Origins and Diversification of the Mycorrhizal Mutualists.</title>
        <authorList>
            <consortium name="DOE Joint Genome Institute"/>
            <consortium name="Mycorrhizal Genomics Consortium"/>
            <person name="Kohler A."/>
            <person name="Kuo A."/>
            <person name="Nagy L.G."/>
            <person name="Floudas D."/>
            <person name="Copeland A."/>
            <person name="Barry K.W."/>
            <person name="Cichocki N."/>
            <person name="Veneault-Fourrey C."/>
            <person name="LaButti K."/>
            <person name="Lindquist E.A."/>
            <person name="Lipzen A."/>
            <person name="Lundell T."/>
            <person name="Morin E."/>
            <person name="Murat C."/>
            <person name="Riley R."/>
            <person name="Ohm R."/>
            <person name="Sun H."/>
            <person name="Tunlid A."/>
            <person name="Henrissat B."/>
            <person name="Grigoriev I.V."/>
            <person name="Hibbett D.S."/>
            <person name="Martin F."/>
        </authorList>
    </citation>
    <scope>NUCLEOTIDE SEQUENCE [LARGE SCALE GENOMIC DNA]</scope>
    <source>
        <strain evidence="3 4">SS14</strain>
    </source>
</reference>
<dbReference type="AlphaFoldDB" id="A0A0C9U9S1"/>
<dbReference type="InterPro" id="IPR023210">
    <property type="entry name" value="NADP_OxRdtase_dom"/>
</dbReference>
<keyword evidence="1" id="KW-0560">Oxidoreductase</keyword>
<protein>
    <recommendedName>
        <fullName evidence="2">NADP-dependent oxidoreductase domain-containing protein</fullName>
    </recommendedName>
</protein>
<evidence type="ECO:0000313" key="3">
    <source>
        <dbReference type="EMBL" id="KIJ31289.1"/>
    </source>
</evidence>
<dbReference type="HOGENOM" id="CLU_023205_16_3_1"/>
<dbReference type="InterPro" id="IPR036812">
    <property type="entry name" value="NAD(P)_OxRdtase_dom_sf"/>
</dbReference>
<dbReference type="GO" id="GO:0005737">
    <property type="term" value="C:cytoplasm"/>
    <property type="evidence" value="ECO:0007669"/>
    <property type="project" value="TreeGrafter"/>
</dbReference>
<dbReference type="GO" id="GO:0016491">
    <property type="term" value="F:oxidoreductase activity"/>
    <property type="evidence" value="ECO:0007669"/>
    <property type="project" value="UniProtKB-KW"/>
</dbReference>
<feature type="domain" description="NADP-dependent oxidoreductase" evidence="2">
    <location>
        <begin position="20"/>
        <end position="179"/>
    </location>
</feature>
<dbReference type="OrthoDB" id="37537at2759"/>
<proteinExistence type="predicted"/>
<dbReference type="PANTHER" id="PTHR43625:SF78">
    <property type="entry name" value="PYRIDOXAL REDUCTASE-RELATED"/>
    <property type="match status" value="1"/>
</dbReference>
<dbReference type="Proteomes" id="UP000054279">
    <property type="component" value="Unassembled WGS sequence"/>
</dbReference>
<sequence length="183" mass="20035">MVGTIYLGGTASSIEVVNVAHGLMRMTWTTTPVSDEQAFLAIKAGIDAAGGAKVYLNSSAYYDNNFGTGNLELLSRFYEAYPEYVDRTILCVKGGMKPGTLEADTSEENIRRTIDEVLVALRGTKHLDVYENGRIDPSHSVEESISILKKLVEEGKFDHIAVSECNSNTLRRANAIHPIAHVE</sequence>
<dbReference type="SUPFAM" id="SSF51430">
    <property type="entry name" value="NAD(P)-linked oxidoreductase"/>
    <property type="match status" value="1"/>
</dbReference>
<evidence type="ECO:0000313" key="4">
    <source>
        <dbReference type="Proteomes" id="UP000054279"/>
    </source>
</evidence>
<organism evidence="3 4">
    <name type="scientific">Sphaerobolus stellatus (strain SS14)</name>
    <dbReference type="NCBI Taxonomy" id="990650"/>
    <lineage>
        <taxon>Eukaryota</taxon>
        <taxon>Fungi</taxon>
        <taxon>Dikarya</taxon>
        <taxon>Basidiomycota</taxon>
        <taxon>Agaricomycotina</taxon>
        <taxon>Agaricomycetes</taxon>
        <taxon>Phallomycetidae</taxon>
        <taxon>Geastrales</taxon>
        <taxon>Sphaerobolaceae</taxon>
        <taxon>Sphaerobolus</taxon>
    </lineage>
</organism>
<dbReference type="PANTHER" id="PTHR43625">
    <property type="entry name" value="AFLATOXIN B1 ALDEHYDE REDUCTASE"/>
    <property type="match status" value="1"/>
</dbReference>
<dbReference type="Pfam" id="PF00248">
    <property type="entry name" value="Aldo_ket_red"/>
    <property type="match status" value="1"/>
</dbReference>
<accession>A0A0C9U9S1</accession>
<name>A0A0C9U9S1_SPHS4</name>
<dbReference type="EMBL" id="KN837245">
    <property type="protein sequence ID" value="KIJ31289.1"/>
    <property type="molecule type" value="Genomic_DNA"/>
</dbReference>
<feature type="non-terminal residue" evidence="3">
    <location>
        <position position="183"/>
    </location>
</feature>
<evidence type="ECO:0000259" key="2">
    <source>
        <dbReference type="Pfam" id="PF00248"/>
    </source>
</evidence>
<dbReference type="InterPro" id="IPR050791">
    <property type="entry name" value="Aldo-Keto_reductase"/>
</dbReference>
<keyword evidence="4" id="KW-1185">Reference proteome</keyword>
<gene>
    <name evidence="3" type="ORF">M422DRAFT_70914</name>
</gene>
<dbReference type="Gene3D" id="3.20.20.100">
    <property type="entry name" value="NADP-dependent oxidoreductase domain"/>
    <property type="match status" value="1"/>
</dbReference>
<evidence type="ECO:0000256" key="1">
    <source>
        <dbReference type="ARBA" id="ARBA00023002"/>
    </source>
</evidence>